<keyword evidence="1" id="KW-0479">Metal-binding</keyword>
<reference evidence="5" key="1">
    <citation type="submission" date="2023-01" db="EMBL/GenBank/DDBJ databases">
        <authorList>
            <person name="Van Ghelder C."/>
            <person name="Rancurel C."/>
        </authorList>
    </citation>
    <scope>NUCLEOTIDE SEQUENCE</scope>
    <source>
        <strain evidence="5">CNCM I-4278</strain>
    </source>
</reference>
<proteinExistence type="predicted"/>
<dbReference type="GO" id="GO:0008270">
    <property type="term" value="F:zinc ion binding"/>
    <property type="evidence" value="ECO:0007669"/>
    <property type="project" value="UniProtKB-KW"/>
</dbReference>
<keyword evidence="2" id="KW-0863">Zinc-finger</keyword>
<dbReference type="Pfam" id="PF06985">
    <property type="entry name" value="HET"/>
    <property type="match status" value="1"/>
</dbReference>
<keyword evidence="6" id="KW-1185">Reference proteome</keyword>
<dbReference type="InterPro" id="IPR010730">
    <property type="entry name" value="HET"/>
</dbReference>
<dbReference type="InterPro" id="IPR043145">
    <property type="entry name" value="Znf_ZZ_sf"/>
</dbReference>
<evidence type="ECO:0000256" key="1">
    <source>
        <dbReference type="ARBA" id="ARBA00022723"/>
    </source>
</evidence>
<dbReference type="EMBL" id="CAOQHR010000008">
    <property type="protein sequence ID" value="CAI6338039.1"/>
    <property type="molecule type" value="Genomic_DNA"/>
</dbReference>
<dbReference type="Pfam" id="PF26639">
    <property type="entry name" value="Het-6_barrel"/>
    <property type="match status" value="1"/>
</dbReference>
<accession>A0A9W4UMH8</accession>
<dbReference type="OrthoDB" id="5386682at2759"/>
<keyword evidence="3" id="KW-0862">Zinc</keyword>
<dbReference type="PANTHER" id="PTHR24148">
    <property type="entry name" value="ANKYRIN REPEAT DOMAIN-CONTAINING PROTEIN 39 HOMOLOG-RELATED"/>
    <property type="match status" value="1"/>
</dbReference>
<organism evidence="5 6">
    <name type="scientific">Periconia digitata</name>
    <dbReference type="NCBI Taxonomy" id="1303443"/>
    <lineage>
        <taxon>Eukaryota</taxon>
        <taxon>Fungi</taxon>
        <taxon>Dikarya</taxon>
        <taxon>Ascomycota</taxon>
        <taxon>Pezizomycotina</taxon>
        <taxon>Dothideomycetes</taxon>
        <taxon>Pleosporomycetidae</taxon>
        <taxon>Pleosporales</taxon>
        <taxon>Massarineae</taxon>
        <taxon>Periconiaceae</taxon>
        <taxon>Periconia</taxon>
    </lineage>
</organism>
<evidence type="ECO:0000313" key="5">
    <source>
        <dbReference type="EMBL" id="CAI6338039.1"/>
    </source>
</evidence>
<dbReference type="Gene3D" id="3.30.60.90">
    <property type="match status" value="1"/>
</dbReference>
<comment type="caution">
    <text evidence="5">The sequence shown here is derived from an EMBL/GenBank/DDBJ whole genome shotgun (WGS) entry which is preliminary data.</text>
</comment>
<feature type="domain" description="Heterokaryon incompatibility" evidence="4">
    <location>
        <begin position="47"/>
        <end position="214"/>
    </location>
</feature>
<evidence type="ECO:0000256" key="3">
    <source>
        <dbReference type="ARBA" id="ARBA00022833"/>
    </source>
</evidence>
<dbReference type="PANTHER" id="PTHR24148:SF64">
    <property type="entry name" value="HETEROKARYON INCOMPATIBILITY DOMAIN-CONTAINING PROTEIN"/>
    <property type="match status" value="1"/>
</dbReference>
<dbReference type="Proteomes" id="UP001152607">
    <property type="component" value="Unassembled WGS sequence"/>
</dbReference>
<name>A0A9W4UMH8_9PLEO</name>
<dbReference type="AlphaFoldDB" id="A0A9W4UMH8"/>
<dbReference type="InterPro" id="IPR052895">
    <property type="entry name" value="HetReg/Transcr_Mod"/>
</dbReference>
<evidence type="ECO:0000313" key="6">
    <source>
        <dbReference type="Proteomes" id="UP001152607"/>
    </source>
</evidence>
<evidence type="ECO:0000259" key="4">
    <source>
        <dbReference type="Pfam" id="PF06985"/>
    </source>
</evidence>
<dbReference type="SUPFAM" id="SSF57850">
    <property type="entry name" value="RING/U-box"/>
    <property type="match status" value="1"/>
</dbReference>
<gene>
    <name evidence="5" type="ORF">PDIGIT_LOCUS11161</name>
</gene>
<sequence length="695" mass="80231">MNSVELYSTLPSAHSIRLLNLHPGTYGKQITCSLIVIDDYTSAPEHKALSYHWGNANDTTELTCNGNPIFITKNLYAALHRIRGETQPCLIWADAICINQKDVEEKNQQLTIMPDIYHRASSVIVWVGHGDENTHIALDMIKSIGYACCREIYGSSVPQESYLPTLRKEPERTQLAMRTNLASLEEISYTIPSWKMLWRFFQSEWFFRVWVIQEVRDCADVWLLCGEEKIEWDLVALAANWVLHSADRDDMIEWRKEYYPSYHGFRNAFLMWDRSWSTRRDAPFLAFLRRVRSFRSTDPRDKIFAVLHHHIIQAKSIGSIEDARVTHSSDPSIHSSATHLGFEADYSMTTYEVYRKIALDSVRYYQNLEILCYAWPTANLDTSYPSWVPRWDLPTASGGMLLPFLYNASPGTVPWLRHSFEPDNLTLRGLCVGTVVDITGFLKFDDKQGLTNNADCDDSVRASLIEVSRILLQDKWQEESDRDEENTAQRAIDNPRAHFADFCAYLLPLLEGHAQDSYITFDSWWCNLCSEYIIKQRQAVPKLPRMYHCRICDDDDFDLCSNCYDSGKWCKDSRHRLKSVKPVHLWCPYNAQVIQQLRVHASTGNADRFGSQSKFACVSRVFFTASRGWKGTGSRHIEPGDFLVVLFGSRVPFILRKYGTGYRLISDCYIYGLMDGEAMRMYDDGELELEDFVIQ</sequence>
<protein>
    <recommendedName>
        <fullName evidence="4">Heterokaryon incompatibility domain-containing protein</fullName>
    </recommendedName>
</protein>
<evidence type="ECO:0000256" key="2">
    <source>
        <dbReference type="ARBA" id="ARBA00022771"/>
    </source>
</evidence>